<dbReference type="Gene3D" id="2.40.170.20">
    <property type="entry name" value="TonB-dependent receptor, beta-barrel domain"/>
    <property type="match status" value="1"/>
</dbReference>
<evidence type="ECO:0000313" key="6">
    <source>
        <dbReference type="Proteomes" id="UP000325372"/>
    </source>
</evidence>
<protein>
    <submittedName>
        <fullName evidence="5">Uncharacterized protein</fullName>
    </submittedName>
</protein>
<dbReference type="Proteomes" id="UP000325372">
    <property type="component" value="Unassembled WGS sequence"/>
</dbReference>
<comment type="caution">
    <text evidence="5">The sequence shown here is derived from an EMBL/GenBank/DDBJ whole genome shotgun (WGS) entry which is preliminary data.</text>
</comment>
<name>A0A5N0T8B0_9GAMM</name>
<evidence type="ECO:0000256" key="2">
    <source>
        <dbReference type="ARBA" id="ARBA00023136"/>
    </source>
</evidence>
<reference evidence="5 6" key="1">
    <citation type="submission" date="2019-09" db="EMBL/GenBank/DDBJ databases">
        <title>Wenzhouxiangella sp. Genome sequencing and assembly.</title>
        <authorList>
            <person name="Zhang R."/>
        </authorList>
    </citation>
    <scope>NUCLEOTIDE SEQUENCE [LARGE SCALE GENOMIC DNA]</scope>
    <source>
        <strain evidence="5 6">W260</strain>
    </source>
</reference>
<dbReference type="RefSeq" id="WP_150865731.1">
    <property type="nucleotide sequence ID" value="NZ_VYXP01000014.1"/>
</dbReference>
<feature type="chain" id="PRO_5024299313" evidence="4">
    <location>
        <begin position="23"/>
        <end position="377"/>
    </location>
</feature>
<keyword evidence="6" id="KW-1185">Reference proteome</keyword>
<dbReference type="SUPFAM" id="SSF56935">
    <property type="entry name" value="Porins"/>
    <property type="match status" value="1"/>
</dbReference>
<comment type="subcellular location">
    <subcellularLocation>
        <location evidence="1">Cell outer membrane</location>
    </subcellularLocation>
</comment>
<gene>
    <name evidence="5" type="ORF">F3N42_15240</name>
</gene>
<keyword evidence="3" id="KW-0998">Cell outer membrane</keyword>
<dbReference type="GO" id="GO:0009279">
    <property type="term" value="C:cell outer membrane"/>
    <property type="evidence" value="ECO:0007669"/>
    <property type="project" value="UniProtKB-SubCell"/>
</dbReference>
<proteinExistence type="predicted"/>
<evidence type="ECO:0000256" key="4">
    <source>
        <dbReference type="SAM" id="SignalP"/>
    </source>
</evidence>
<organism evidence="5 6">
    <name type="scientific">Marinihelvus fidelis</name>
    <dbReference type="NCBI Taxonomy" id="2613842"/>
    <lineage>
        <taxon>Bacteria</taxon>
        <taxon>Pseudomonadati</taxon>
        <taxon>Pseudomonadota</taxon>
        <taxon>Gammaproteobacteria</taxon>
        <taxon>Chromatiales</taxon>
        <taxon>Wenzhouxiangellaceae</taxon>
        <taxon>Marinihelvus</taxon>
    </lineage>
</organism>
<dbReference type="AlphaFoldDB" id="A0A5N0T8B0"/>
<evidence type="ECO:0000313" key="5">
    <source>
        <dbReference type="EMBL" id="KAA9129549.1"/>
    </source>
</evidence>
<accession>A0A5N0T8B0</accession>
<sequence>MRRRGALTALFVLGLSSTPLQADEAGFEVPGVPPYSPISTPRAVIPFPLTSQADSALLPFDLGGSDQRRLKLQLEQPIDLRAIGIHGSSSLNGQRVISGTGLDFRVDDQLSLGGGMTLGQAEPGFQALGSIHCEDGTLDAGSYTASNCYFIDRAAAYRTGTAALGAKFRVTERADASVRLYQSRAELDVTGTPWGAMPSVDPIERVMAGGNPLLPTQEMLPGVSSQDSQMTGIDLEFQVGISTDRAGDMVLGLQLTRVLDSEQRGVYYSSPGIHQWTIAEPFDTAGLSFDWSRGSFSGGVASYYRTPVDFLNRPSLDAQATFDVQFTWRAPWNASLSVGASNVLDEGNDEPAVDSSLADPFESIYGRIPYVRYKQDL</sequence>
<keyword evidence="2" id="KW-0472">Membrane</keyword>
<feature type="signal peptide" evidence="4">
    <location>
        <begin position="1"/>
        <end position="22"/>
    </location>
</feature>
<evidence type="ECO:0000256" key="1">
    <source>
        <dbReference type="ARBA" id="ARBA00004442"/>
    </source>
</evidence>
<evidence type="ECO:0000256" key="3">
    <source>
        <dbReference type="ARBA" id="ARBA00023237"/>
    </source>
</evidence>
<dbReference type="EMBL" id="VYXP01000014">
    <property type="protein sequence ID" value="KAA9129549.1"/>
    <property type="molecule type" value="Genomic_DNA"/>
</dbReference>
<dbReference type="InterPro" id="IPR036942">
    <property type="entry name" value="Beta-barrel_TonB_sf"/>
</dbReference>
<keyword evidence="4" id="KW-0732">Signal</keyword>